<evidence type="ECO:0000313" key="3">
    <source>
        <dbReference type="EMBL" id="PGH16019.1"/>
    </source>
</evidence>
<keyword evidence="2" id="KW-1133">Transmembrane helix</keyword>
<protein>
    <recommendedName>
        <fullName evidence="5">Mid2 domain-containing protein</fullName>
    </recommendedName>
</protein>
<gene>
    <name evidence="3" type="ORF">AJ79_01999</name>
</gene>
<evidence type="ECO:0000256" key="1">
    <source>
        <dbReference type="SAM" id="MobiDB-lite"/>
    </source>
</evidence>
<dbReference type="STRING" id="1447875.A0A2B7Y4E6"/>
<accession>A0A2B7Y4E6</accession>
<organism evidence="3 4">
    <name type="scientific">Helicocarpus griseus UAMH5409</name>
    <dbReference type="NCBI Taxonomy" id="1447875"/>
    <lineage>
        <taxon>Eukaryota</taxon>
        <taxon>Fungi</taxon>
        <taxon>Dikarya</taxon>
        <taxon>Ascomycota</taxon>
        <taxon>Pezizomycotina</taxon>
        <taxon>Eurotiomycetes</taxon>
        <taxon>Eurotiomycetidae</taxon>
        <taxon>Onygenales</taxon>
        <taxon>Ajellomycetaceae</taxon>
        <taxon>Helicocarpus</taxon>
    </lineage>
</organism>
<feature type="transmembrane region" description="Helical" evidence="2">
    <location>
        <begin position="232"/>
        <end position="255"/>
    </location>
</feature>
<evidence type="ECO:0000313" key="4">
    <source>
        <dbReference type="Proteomes" id="UP000223968"/>
    </source>
</evidence>
<dbReference type="AlphaFoldDB" id="A0A2B7Y4E6"/>
<keyword evidence="2" id="KW-0812">Transmembrane</keyword>
<sequence>MTPSPSLLRETSTALPTTPITSLSTMMIRRTDDLVLRQLGSGPEIIADPCRWPTEQFTVADSSHHTMVYLQISCKNSKGPNCCPVDSDTGTPHSSCPLGYTSIADNACCPQGFSVYTALLGTQTPCYSQHAAPTSPPDAIADSELTAINNAVFAPKYSLLPLATTRPSTASTSSTSLIPSSIVTSPPQTSPSLSTFATSLASSRPMEPSKPSEIAPPNPLSFHKKGLDKKELAGVVIGSVFGAALLFGLALLFLLRWKRRRDMATLTVDDLIRQPTKEASTNELVPSTKSQEVPIFMQPRDESWTTGTIRSVPFTHSNSQYLDTNSSTEVVPTIRSIEPQELPGNTFINEYHPAYRNDPGSWRS</sequence>
<dbReference type="Proteomes" id="UP000223968">
    <property type="component" value="Unassembled WGS sequence"/>
</dbReference>
<keyword evidence="4" id="KW-1185">Reference proteome</keyword>
<dbReference type="OrthoDB" id="3065412at2759"/>
<feature type="compositionally biased region" description="Low complexity" evidence="1">
    <location>
        <begin position="169"/>
        <end position="203"/>
    </location>
</feature>
<dbReference type="EMBL" id="PDNB01000020">
    <property type="protein sequence ID" value="PGH16019.1"/>
    <property type="molecule type" value="Genomic_DNA"/>
</dbReference>
<evidence type="ECO:0000256" key="2">
    <source>
        <dbReference type="SAM" id="Phobius"/>
    </source>
</evidence>
<evidence type="ECO:0008006" key="5">
    <source>
        <dbReference type="Google" id="ProtNLM"/>
    </source>
</evidence>
<proteinExistence type="predicted"/>
<comment type="caution">
    <text evidence="3">The sequence shown here is derived from an EMBL/GenBank/DDBJ whole genome shotgun (WGS) entry which is preliminary data.</text>
</comment>
<name>A0A2B7Y4E6_9EURO</name>
<reference evidence="3 4" key="1">
    <citation type="submission" date="2017-10" db="EMBL/GenBank/DDBJ databases">
        <title>Comparative genomics in systemic dimorphic fungi from Ajellomycetaceae.</title>
        <authorList>
            <person name="Munoz J.F."/>
            <person name="Mcewen J.G."/>
            <person name="Clay O.K."/>
            <person name="Cuomo C.A."/>
        </authorList>
    </citation>
    <scope>NUCLEOTIDE SEQUENCE [LARGE SCALE GENOMIC DNA]</scope>
    <source>
        <strain evidence="3 4">UAMH5409</strain>
    </source>
</reference>
<keyword evidence="2" id="KW-0472">Membrane</keyword>
<feature type="region of interest" description="Disordered" evidence="1">
    <location>
        <begin position="169"/>
        <end position="219"/>
    </location>
</feature>